<proteinExistence type="predicted"/>
<dbReference type="RefSeq" id="WP_007277079.1">
    <property type="nucleotide sequence ID" value="NZ_ABCK01000002.1"/>
</dbReference>
<keyword evidence="2" id="KW-0472">Membrane</keyword>
<accession>A6DGP2</accession>
<evidence type="ECO:0000313" key="3">
    <source>
        <dbReference type="EMBL" id="EDM29359.1"/>
    </source>
</evidence>
<dbReference type="InterPro" id="IPR000983">
    <property type="entry name" value="Bac_GSPG_pilin"/>
</dbReference>
<dbReference type="Proteomes" id="UP000004947">
    <property type="component" value="Unassembled WGS sequence"/>
</dbReference>
<dbReference type="AlphaFoldDB" id="A6DGP2"/>
<dbReference type="OrthoDB" id="191764at2"/>
<dbReference type="Gene3D" id="3.30.700.10">
    <property type="entry name" value="Glycoprotein, Type 4 Pilin"/>
    <property type="match status" value="1"/>
</dbReference>
<dbReference type="GO" id="GO:0015627">
    <property type="term" value="C:type II protein secretion system complex"/>
    <property type="evidence" value="ECO:0007669"/>
    <property type="project" value="InterPro"/>
</dbReference>
<protein>
    <submittedName>
        <fullName evidence="3">Uncharacterized protein</fullName>
    </submittedName>
</protein>
<evidence type="ECO:0000256" key="1">
    <source>
        <dbReference type="ARBA" id="ARBA00022481"/>
    </source>
</evidence>
<dbReference type="NCBIfam" id="TIGR02532">
    <property type="entry name" value="IV_pilin_GFxxxE"/>
    <property type="match status" value="1"/>
</dbReference>
<keyword evidence="4" id="KW-1185">Reference proteome</keyword>
<dbReference type="STRING" id="313628.LNTAR_23254"/>
<gene>
    <name evidence="3" type="ORF">LNTAR_23254</name>
</gene>
<evidence type="ECO:0000313" key="4">
    <source>
        <dbReference type="Proteomes" id="UP000004947"/>
    </source>
</evidence>
<name>A6DGP2_9BACT</name>
<dbReference type="EMBL" id="ABCK01000002">
    <property type="protein sequence ID" value="EDM29359.1"/>
    <property type="molecule type" value="Genomic_DNA"/>
</dbReference>
<keyword evidence="1" id="KW-0488">Methylation</keyword>
<dbReference type="PANTHER" id="PTHR30093">
    <property type="entry name" value="GENERAL SECRETION PATHWAY PROTEIN G"/>
    <property type="match status" value="1"/>
</dbReference>
<sequence>MKNDKNFGESLNTRSFGKRFTLIELLVVVAIIGILASLLLPTLKKARERGKAAVCLSNLKQIGVGTFMYTLDNDNMFSLRRNEVWDTYEEYQGISTKMWECPSDKGNWSHNGGYREPDGRTTFEIRGSSYHWNEHATWGKDQFLTQVQVPKHYVLTGARSLMGKWGTNSEPNNSPNNFMWHFEESLKFPLLFADGHAEFIYYARIFETEPKTFNYNKYSSGQVPFYCNETYQNPKN</sequence>
<dbReference type="eggNOG" id="COG4537">
    <property type="taxonomic scope" value="Bacteria"/>
</dbReference>
<keyword evidence="2" id="KW-1133">Transmembrane helix</keyword>
<dbReference type="SUPFAM" id="SSF54523">
    <property type="entry name" value="Pili subunits"/>
    <property type="match status" value="1"/>
</dbReference>
<dbReference type="PANTHER" id="PTHR30093:SF2">
    <property type="entry name" value="TYPE II SECRETION SYSTEM PROTEIN H"/>
    <property type="match status" value="1"/>
</dbReference>
<feature type="transmembrane region" description="Helical" evidence="2">
    <location>
        <begin position="20"/>
        <end position="40"/>
    </location>
</feature>
<reference evidence="3 4" key="1">
    <citation type="journal article" date="2010" name="J. Bacteriol.">
        <title>Genome sequence of Lentisphaera araneosa HTCC2155T, the type species of the order Lentisphaerales in the phylum Lentisphaerae.</title>
        <authorList>
            <person name="Thrash J.C."/>
            <person name="Cho J.C."/>
            <person name="Vergin K.L."/>
            <person name="Morris R.M."/>
            <person name="Giovannoni S.J."/>
        </authorList>
    </citation>
    <scope>NUCLEOTIDE SEQUENCE [LARGE SCALE GENOMIC DNA]</scope>
    <source>
        <strain evidence="3 4">HTCC2155</strain>
    </source>
</reference>
<dbReference type="GO" id="GO:0015628">
    <property type="term" value="P:protein secretion by the type II secretion system"/>
    <property type="evidence" value="ECO:0007669"/>
    <property type="project" value="InterPro"/>
</dbReference>
<organism evidence="3 4">
    <name type="scientific">Lentisphaera araneosa HTCC2155</name>
    <dbReference type="NCBI Taxonomy" id="313628"/>
    <lineage>
        <taxon>Bacteria</taxon>
        <taxon>Pseudomonadati</taxon>
        <taxon>Lentisphaerota</taxon>
        <taxon>Lentisphaeria</taxon>
        <taxon>Lentisphaerales</taxon>
        <taxon>Lentisphaeraceae</taxon>
        <taxon>Lentisphaera</taxon>
    </lineage>
</organism>
<evidence type="ECO:0000256" key="2">
    <source>
        <dbReference type="SAM" id="Phobius"/>
    </source>
</evidence>
<dbReference type="InterPro" id="IPR045584">
    <property type="entry name" value="Pilin-like"/>
</dbReference>
<comment type="caution">
    <text evidence="3">The sequence shown here is derived from an EMBL/GenBank/DDBJ whole genome shotgun (WGS) entry which is preliminary data.</text>
</comment>
<dbReference type="PRINTS" id="PR00813">
    <property type="entry name" value="BCTERIALGSPG"/>
</dbReference>
<keyword evidence="2" id="KW-0812">Transmembrane</keyword>
<dbReference type="InterPro" id="IPR012902">
    <property type="entry name" value="N_methyl_site"/>
</dbReference>